<dbReference type="AlphaFoldDB" id="A0A6L9KZG1"/>
<dbReference type="InterPro" id="IPR026950">
    <property type="entry name" value="Caps_assemb_Wzi"/>
</dbReference>
<reference evidence="1 2" key="1">
    <citation type="submission" date="2020-02" db="EMBL/GenBank/DDBJ databases">
        <title>Draft genome sequence of two Spirosoma agri KCTC 52727 and Spirosoma terrae KCTC 52035.</title>
        <authorList>
            <person name="Rojas J."/>
            <person name="Ambika Manirajan B."/>
            <person name="Suarez C."/>
            <person name="Ratering S."/>
            <person name="Schnell S."/>
        </authorList>
    </citation>
    <scope>NUCLEOTIDE SEQUENCE [LARGE SCALE GENOMIC DNA]</scope>
    <source>
        <strain evidence="1 2">KCTC 52035</strain>
    </source>
</reference>
<dbReference type="EMBL" id="JAAFZH010000001">
    <property type="protein sequence ID" value="NDU93635.1"/>
    <property type="molecule type" value="Genomic_DNA"/>
</dbReference>
<name>A0A6L9KZG1_9BACT</name>
<dbReference type="Proteomes" id="UP000474175">
    <property type="component" value="Unassembled WGS sequence"/>
</dbReference>
<sequence>MTIRLFISLILLYSHTALAQFLPGWKHSVESASIIAPSANIPFFLRANQNGTIPLSGSFSSLRLATVKDYQTQTDTLPHQKKRFDWGVGIKGIATISAPSLYKIPTLLLPEAYLKIKWGKVELLAGKRQEVVGLGDTLLTSGFVVWSGNALPIPKIQIHTPDFVELGFTKKLLAFRAGYAHGWFANSYIRGSYLHQKYLYVRLGKPNWRVRVVAGLNHQVQWGGHADYLVGTPLAVNGHLPTSFQDYLSLITGRYPEALQNDRFTDFDGTNRIGNHIGSYDIAVEWRQSDQNWLLYHQHIYEDASGLALQNVPDGLTGLRFQKTKLSSAKFQLKRWVLEWLQTTNQSGDTFDQTARYQGADNYFNHSQYREGWTYQGRTIGTPFIAPYTEMAPDVANLGGSFFPNNRLTAWYTALEAAFYKGPTIQTRLAYSRNLGTFSKPYPHPFDQFSASVAVRWAVLPVKGLAITVAGAVDEGTLLTRSAGSWISLQKTW</sequence>
<dbReference type="RefSeq" id="WP_163941981.1">
    <property type="nucleotide sequence ID" value="NZ_JAAFZH010000001.1"/>
</dbReference>
<dbReference type="InterPro" id="IPR038636">
    <property type="entry name" value="Wzi_sf"/>
</dbReference>
<evidence type="ECO:0000313" key="1">
    <source>
        <dbReference type="EMBL" id="NDU93635.1"/>
    </source>
</evidence>
<protein>
    <submittedName>
        <fullName evidence="1">Capsule assembly Wzi family protein</fullName>
    </submittedName>
</protein>
<organism evidence="1 2">
    <name type="scientific">Spirosoma terrae</name>
    <dbReference type="NCBI Taxonomy" id="1968276"/>
    <lineage>
        <taxon>Bacteria</taxon>
        <taxon>Pseudomonadati</taxon>
        <taxon>Bacteroidota</taxon>
        <taxon>Cytophagia</taxon>
        <taxon>Cytophagales</taxon>
        <taxon>Cytophagaceae</taxon>
        <taxon>Spirosoma</taxon>
    </lineage>
</organism>
<keyword evidence="2" id="KW-1185">Reference proteome</keyword>
<dbReference type="Pfam" id="PF14052">
    <property type="entry name" value="Caps_assemb_Wzi"/>
    <property type="match status" value="1"/>
</dbReference>
<accession>A0A6L9KZG1</accession>
<proteinExistence type="predicted"/>
<comment type="caution">
    <text evidence="1">The sequence shown here is derived from an EMBL/GenBank/DDBJ whole genome shotgun (WGS) entry which is preliminary data.</text>
</comment>
<dbReference type="Gene3D" id="2.40.160.130">
    <property type="entry name" value="Capsule assembly protein Wzi"/>
    <property type="match status" value="1"/>
</dbReference>
<gene>
    <name evidence="1" type="ORF">GK108_02015</name>
</gene>
<evidence type="ECO:0000313" key="2">
    <source>
        <dbReference type="Proteomes" id="UP000474175"/>
    </source>
</evidence>